<feature type="signal peptide" evidence="2">
    <location>
        <begin position="1"/>
        <end position="24"/>
    </location>
</feature>
<reference evidence="3" key="1">
    <citation type="submission" date="2021-01" db="EMBL/GenBank/DDBJ databases">
        <authorList>
            <person name="Corre E."/>
            <person name="Pelletier E."/>
            <person name="Niang G."/>
            <person name="Scheremetjew M."/>
            <person name="Finn R."/>
            <person name="Kale V."/>
            <person name="Holt S."/>
            <person name="Cochrane G."/>
            <person name="Meng A."/>
            <person name="Brown T."/>
            <person name="Cohen L."/>
        </authorList>
    </citation>
    <scope>NUCLEOTIDE SEQUENCE</scope>
    <source>
        <strain evidence="3">OF101</strain>
    </source>
</reference>
<sequence length="571" mass="59456">MAAIPASSTLAFLLAAAMATCCSAAGPEFTQPAVGIASAPDRQPQPERVSRTAYAALWLGLLFLVRYTRSRCTGRKGQAATSPRAVACGKPEPSDQKKEPSDQKAVTCGTAEPSDQKTESSTSPRSRTTSELEQDAWVADHPVVMGDFEPQCREETEETAETVACSEVTAESLEEMPAPGEVHGSAPLAADLAVATPRREETEEKAEAEVTVESLEEMLVREGVHESASQAAELAVATEPCECEGVHETVFGAADATLADEVEGLCARVEEADEEVHELTFRAEDAVPTTELKGLCARLKAAAEEHVSGAPAAPRSTDFLPELADDAEPGELAVVGAEVAAAQGSAAAQVASASVAQHFSVAQQAVQRLAVTGSSVESVPARSPVAVPAQMEAKVVRPRLTRGMTVGAGVPEVSRPQLTHGTTLGAGALETQGSRVKLMRQMAVPETRTVGSPPQHLPLRSRTTAGKQTSTTPSVPPFAMPTLPRSTPTWRAPETPRRGSKATQATAPLSASSSSRSWGTASTMPSSPASTYRGTAVSAASPSMSFSGGRVSSLGMPVAHKDSFREATSRA</sequence>
<proteinExistence type="predicted"/>
<feature type="compositionally biased region" description="Low complexity" evidence="1">
    <location>
        <begin position="119"/>
        <end position="131"/>
    </location>
</feature>
<feature type="compositionally biased region" description="Basic and acidic residues" evidence="1">
    <location>
        <begin position="92"/>
        <end position="102"/>
    </location>
</feature>
<evidence type="ECO:0000256" key="2">
    <source>
        <dbReference type="SAM" id="SignalP"/>
    </source>
</evidence>
<gene>
    <name evidence="3" type="ORF">ACAT0790_LOCUS25055</name>
</gene>
<protein>
    <submittedName>
        <fullName evidence="3">Uncharacterized protein</fullName>
    </submittedName>
</protein>
<feature type="region of interest" description="Disordered" evidence="1">
    <location>
        <begin position="447"/>
        <end position="571"/>
    </location>
</feature>
<keyword evidence="2" id="KW-0732">Signal</keyword>
<organism evidence="3">
    <name type="scientific">Alexandrium catenella</name>
    <name type="common">Red tide dinoflagellate</name>
    <name type="synonym">Gonyaulax catenella</name>
    <dbReference type="NCBI Taxonomy" id="2925"/>
    <lineage>
        <taxon>Eukaryota</taxon>
        <taxon>Sar</taxon>
        <taxon>Alveolata</taxon>
        <taxon>Dinophyceae</taxon>
        <taxon>Gonyaulacales</taxon>
        <taxon>Pyrocystaceae</taxon>
        <taxon>Alexandrium</taxon>
    </lineage>
</organism>
<name>A0A7S1MQ71_ALECA</name>
<dbReference type="AlphaFoldDB" id="A0A7S1MQ71"/>
<feature type="region of interest" description="Disordered" evidence="1">
    <location>
        <begin position="76"/>
        <end position="137"/>
    </location>
</feature>
<dbReference type="EMBL" id="HBGE01041517">
    <property type="protein sequence ID" value="CAD9137067.1"/>
    <property type="molecule type" value="Transcribed_RNA"/>
</dbReference>
<feature type="compositionally biased region" description="Low complexity" evidence="1">
    <location>
        <begin position="502"/>
        <end position="531"/>
    </location>
</feature>
<accession>A0A7S1MQ71</accession>
<feature type="chain" id="PRO_5030909608" evidence="2">
    <location>
        <begin position="25"/>
        <end position="571"/>
    </location>
</feature>
<evidence type="ECO:0000313" key="3">
    <source>
        <dbReference type="EMBL" id="CAD9137067.1"/>
    </source>
</evidence>
<evidence type="ECO:0000256" key="1">
    <source>
        <dbReference type="SAM" id="MobiDB-lite"/>
    </source>
</evidence>
<feature type="compositionally biased region" description="Basic and acidic residues" evidence="1">
    <location>
        <begin position="559"/>
        <end position="571"/>
    </location>
</feature>
<feature type="compositionally biased region" description="Polar residues" evidence="1">
    <location>
        <begin position="461"/>
        <end position="473"/>
    </location>
</feature>